<dbReference type="AlphaFoldDB" id="A0A1F6C4E4"/>
<dbReference type="Pfam" id="PF21956">
    <property type="entry name" value="DUF6922"/>
    <property type="match status" value="1"/>
</dbReference>
<evidence type="ECO:0000313" key="2">
    <source>
        <dbReference type="EMBL" id="OGG43667.1"/>
    </source>
</evidence>
<dbReference type="EMBL" id="MFKF01000428">
    <property type="protein sequence ID" value="OGG43667.1"/>
    <property type="molecule type" value="Genomic_DNA"/>
</dbReference>
<reference evidence="2 3" key="1">
    <citation type="journal article" date="2016" name="Nat. Commun.">
        <title>Thousands of microbial genomes shed light on interconnected biogeochemical processes in an aquifer system.</title>
        <authorList>
            <person name="Anantharaman K."/>
            <person name="Brown C.T."/>
            <person name="Hug L.A."/>
            <person name="Sharon I."/>
            <person name="Castelle C.J."/>
            <person name="Probst A.J."/>
            <person name="Thomas B.C."/>
            <person name="Singh A."/>
            <person name="Wilkins M.J."/>
            <person name="Karaoz U."/>
            <person name="Brodie E.L."/>
            <person name="Williams K.H."/>
            <person name="Hubbard S.S."/>
            <person name="Banfield J.F."/>
        </authorList>
    </citation>
    <scope>NUCLEOTIDE SEQUENCE [LARGE SCALE GENOMIC DNA]</scope>
    <source>
        <strain evidence="3">RIFCSPLOWO2_12_FULL_64_10</strain>
    </source>
</reference>
<evidence type="ECO:0000313" key="3">
    <source>
        <dbReference type="Proteomes" id="UP000178606"/>
    </source>
</evidence>
<protein>
    <recommendedName>
        <fullName evidence="1">DUF6922 domain-containing protein</fullName>
    </recommendedName>
</protein>
<accession>A0A1F6C4E4</accession>
<comment type="caution">
    <text evidence="2">The sequence shown here is derived from an EMBL/GenBank/DDBJ whole genome shotgun (WGS) entry which is preliminary data.</text>
</comment>
<name>A0A1F6C4E4_HANXR</name>
<feature type="domain" description="DUF6922" evidence="1">
    <location>
        <begin position="19"/>
        <end position="62"/>
    </location>
</feature>
<sequence length="113" mass="13685">MKSQSVNMAGMPKLPKHLKSVFWDYDFDRLRWKKDRDLIIARVLASGDWKSIQWLRRRAGSESLQQWIIDHRGRGLTPRQLRFWELVLDLPHQQVKAWLKEKERDGWHRRATP</sequence>
<evidence type="ECO:0000259" key="1">
    <source>
        <dbReference type="Pfam" id="PF21956"/>
    </source>
</evidence>
<organism evidence="2 3">
    <name type="scientific">Handelsmanbacteria sp. (strain RIFCSPLOWO2_12_FULL_64_10)</name>
    <dbReference type="NCBI Taxonomy" id="1817868"/>
    <lineage>
        <taxon>Bacteria</taxon>
        <taxon>Candidatus Handelsmaniibacteriota</taxon>
    </lineage>
</organism>
<dbReference type="Proteomes" id="UP000178606">
    <property type="component" value="Unassembled WGS sequence"/>
</dbReference>
<gene>
    <name evidence="2" type="ORF">A3F84_25820</name>
</gene>
<dbReference type="InterPro" id="IPR053830">
    <property type="entry name" value="DUF6922"/>
</dbReference>
<proteinExistence type="predicted"/>